<evidence type="ECO:0000256" key="1">
    <source>
        <dbReference type="SAM" id="MobiDB-lite"/>
    </source>
</evidence>
<evidence type="ECO:0000313" key="3">
    <source>
        <dbReference type="EMBL" id="VDP05726.1"/>
    </source>
</evidence>
<sequence>MMLPLLILLSASTGISAEEAFTVPQPLSPYGALNPSSGAAVIHINGAHEAKRTIYQPSASDSLVKHYPALDLIDIPLTFSGDDEKFNLPSSVLLPSLHHKKTYVPKGQGVAFQPHEPVLPVGNYLQKAPMWVPHAPTHSKHKFTIQNLGQSEKIISQFNKGSNGGKPYEIPRGVKSSGKDSLENEASKIADRIIKQELNRAKVAKFGKSGGGSYQRVAKNCDVKTAVSPSALKVLRVLRMFSHQSDCGRVSEALAKSGW</sequence>
<dbReference type="Proteomes" id="UP000050761">
    <property type="component" value="Unassembled WGS sequence"/>
</dbReference>
<evidence type="ECO:0000256" key="2">
    <source>
        <dbReference type="SAM" id="SignalP"/>
    </source>
</evidence>
<reference evidence="5" key="2">
    <citation type="submission" date="2019-09" db="UniProtKB">
        <authorList>
            <consortium name="WormBaseParasite"/>
        </authorList>
    </citation>
    <scope>IDENTIFICATION</scope>
</reference>
<organism evidence="4 5">
    <name type="scientific">Heligmosomoides polygyrus</name>
    <name type="common">Parasitic roundworm</name>
    <dbReference type="NCBI Taxonomy" id="6339"/>
    <lineage>
        <taxon>Eukaryota</taxon>
        <taxon>Metazoa</taxon>
        <taxon>Ecdysozoa</taxon>
        <taxon>Nematoda</taxon>
        <taxon>Chromadorea</taxon>
        <taxon>Rhabditida</taxon>
        <taxon>Rhabditina</taxon>
        <taxon>Rhabditomorpha</taxon>
        <taxon>Strongyloidea</taxon>
        <taxon>Heligmosomidae</taxon>
        <taxon>Heligmosomoides</taxon>
    </lineage>
</organism>
<feature type="region of interest" description="Disordered" evidence="1">
    <location>
        <begin position="160"/>
        <end position="182"/>
    </location>
</feature>
<dbReference type="WBParaSite" id="HPBE_0001636001-mRNA-1">
    <property type="protein sequence ID" value="HPBE_0001636001-mRNA-1"/>
    <property type="gene ID" value="HPBE_0001636001"/>
</dbReference>
<keyword evidence="4" id="KW-1185">Reference proteome</keyword>
<evidence type="ECO:0000313" key="4">
    <source>
        <dbReference type="Proteomes" id="UP000050761"/>
    </source>
</evidence>
<keyword evidence="2" id="KW-0732">Signal</keyword>
<feature type="chain" id="PRO_5044551853" evidence="2">
    <location>
        <begin position="18"/>
        <end position="259"/>
    </location>
</feature>
<dbReference type="OrthoDB" id="5868290at2759"/>
<name>A0A183G4C6_HELPZ</name>
<accession>A0A183G4C6</accession>
<accession>A0A3P8EF20</accession>
<feature type="signal peptide" evidence="2">
    <location>
        <begin position="1"/>
        <end position="17"/>
    </location>
</feature>
<dbReference type="AlphaFoldDB" id="A0A183G4C6"/>
<gene>
    <name evidence="3" type="ORF">HPBE_LOCUS16362</name>
</gene>
<evidence type="ECO:0000313" key="5">
    <source>
        <dbReference type="WBParaSite" id="HPBE_0001636001-mRNA-1"/>
    </source>
</evidence>
<protein>
    <submittedName>
        <fullName evidence="5">Secreted protein</fullName>
    </submittedName>
</protein>
<proteinExistence type="predicted"/>
<dbReference type="EMBL" id="UZAH01029377">
    <property type="protein sequence ID" value="VDP05726.1"/>
    <property type="molecule type" value="Genomic_DNA"/>
</dbReference>
<reference evidence="3 4" key="1">
    <citation type="submission" date="2018-11" db="EMBL/GenBank/DDBJ databases">
        <authorList>
            <consortium name="Pathogen Informatics"/>
        </authorList>
    </citation>
    <scope>NUCLEOTIDE SEQUENCE [LARGE SCALE GENOMIC DNA]</scope>
</reference>